<dbReference type="EMBL" id="GBRH01202632">
    <property type="protein sequence ID" value="JAD95263.1"/>
    <property type="molecule type" value="Transcribed_RNA"/>
</dbReference>
<reference evidence="1" key="1">
    <citation type="submission" date="2014-09" db="EMBL/GenBank/DDBJ databases">
        <authorList>
            <person name="Magalhaes I.L.F."/>
            <person name="Oliveira U."/>
            <person name="Santos F.R."/>
            <person name="Vidigal T.H.D.A."/>
            <person name="Brescovit A.D."/>
            <person name="Santos A.J."/>
        </authorList>
    </citation>
    <scope>NUCLEOTIDE SEQUENCE</scope>
    <source>
        <tissue evidence="1">Shoot tissue taken approximately 20 cm above the soil surface</tissue>
    </source>
</reference>
<evidence type="ECO:0000313" key="1">
    <source>
        <dbReference type="EMBL" id="JAD95263.1"/>
    </source>
</evidence>
<dbReference type="AlphaFoldDB" id="A0A0A9E893"/>
<protein>
    <submittedName>
        <fullName evidence="1">Uncharacterized protein</fullName>
    </submittedName>
</protein>
<sequence length="43" mass="5350">MWFNLIYFMQSSFINMRFIQIWMKGPRCSNGRIYWCRRGIQGL</sequence>
<proteinExistence type="predicted"/>
<organism evidence="1">
    <name type="scientific">Arundo donax</name>
    <name type="common">Giant reed</name>
    <name type="synonym">Donax arundinaceus</name>
    <dbReference type="NCBI Taxonomy" id="35708"/>
    <lineage>
        <taxon>Eukaryota</taxon>
        <taxon>Viridiplantae</taxon>
        <taxon>Streptophyta</taxon>
        <taxon>Embryophyta</taxon>
        <taxon>Tracheophyta</taxon>
        <taxon>Spermatophyta</taxon>
        <taxon>Magnoliopsida</taxon>
        <taxon>Liliopsida</taxon>
        <taxon>Poales</taxon>
        <taxon>Poaceae</taxon>
        <taxon>PACMAD clade</taxon>
        <taxon>Arundinoideae</taxon>
        <taxon>Arundineae</taxon>
        <taxon>Arundo</taxon>
    </lineage>
</organism>
<name>A0A0A9E893_ARUDO</name>
<accession>A0A0A9E893</accession>
<reference evidence="1" key="2">
    <citation type="journal article" date="2015" name="Data Brief">
        <title>Shoot transcriptome of the giant reed, Arundo donax.</title>
        <authorList>
            <person name="Barrero R.A."/>
            <person name="Guerrero F.D."/>
            <person name="Moolhuijzen P."/>
            <person name="Goolsby J.A."/>
            <person name="Tidwell J."/>
            <person name="Bellgard S.E."/>
            <person name="Bellgard M.I."/>
        </authorList>
    </citation>
    <scope>NUCLEOTIDE SEQUENCE</scope>
    <source>
        <tissue evidence="1">Shoot tissue taken approximately 20 cm above the soil surface</tissue>
    </source>
</reference>